<dbReference type="InterPro" id="IPR000792">
    <property type="entry name" value="Tscrpt_reg_LuxR_C"/>
</dbReference>
<dbReference type="SUPFAM" id="SSF55781">
    <property type="entry name" value="GAF domain-like"/>
    <property type="match status" value="1"/>
</dbReference>
<evidence type="ECO:0000259" key="1">
    <source>
        <dbReference type="SMART" id="SM00421"/>
    </source>
</evidence>
<keyword evidence="3" id="KW-1185">Reference proteome</keyword>
<dbReference type="STRING" id="123899.SAMEA3906487_01304"/>
<name>A0A157SDJ7_9BORD</name>
<dbReference type="SMART" id="SM00421">
    <property type="entry name" value="HTH_LUXR"/>
    <property type="match status" value="1"/>
</dbReference>
<dbReference type="GO" id="GO:0003677">
    <property type="term" value="F:DNA binding"/>
    <property type="evidence" value="ECO:0007669"/>
    <property type="project" value="InterPro"/>
</dbReference>
<evidence type="ECO:0000313" key="2">
    <source>
        <dbReference type="EMBL" id="SAI68510.1"/>
    </source>
</evidence>
<dbReference type="KEGG" id="btrm:SAMEA390648701304"/>
<evidence type="ECO:0000313" key="3">
    <source>
        <dbReference type="Proteomes" id="UP000076825"/>
    </source>
</evidence>
<dbReference type="SUPFAM" id="SSF46894">
    <property type="entry name" value="C-terminal effector domain of the bipartite response regulators"/>
    <property type="match status" value="1"/>
</dbReference>
<dbReference type="OrthoDB" id="5497412at2"/>
<dbReference type="InterPro" id="IPR036388">
    <property type="entry name" value="WH-like_DNA-bd_sf"/>
</dbReference>
<dbReference type="Gene3D" id="1.10.10.10">
    <property type="entry name" value="Winged helix-like DNA-binding domain superfamily/Winged helix DNA-binding domain"/>
    <property type="match status" value="1"/>
</dbReference>
<gene>
    <name evidence="2" type="ORF">SAMEA3906487_01304</name>
</gene>
<protein>
    <submittedName>
        <fullName evidence="2">Transcriptional regulator</fullName>
    </submittedName>
</protein>
<proteinExistence type="predicted"/>
<sequence>MDSAQELRIASALYAGVADNGLWRQALRQTAQALDTERCVVLARHTPTEQILVVDNAGLDACILEEYEGYYHTLDTLLEAARDVPTGALRRDRQIMDEDAIRRSPFYNEFLFRHDIGSIMFSQTLRERETDWLIAFHRSRDIPHFDPHHERVLGRLAPHLQNALSLRLRLQGLEHRSRLGMAALNSFATPLLLVSGGARLLLANTAGESWFSSQAGFLARSERWRHALATATGRLGPALAEGLSLPDGTHVVVLPAPSAFQPQEGGPSRLALVLVHTPQQATAPASGMLKSLFGLSTAEYRLLELLMVGMTLSQAAQHLGVSVETARTQSKAVLQKTGCRRQTDLMRLMSALQRPMTQG</sequence>
<dbReference type="EMBL" id="LT546645">
    <property type="protein sequence ID" value="SAI68510.1"/>
    <property type="molecule type" value="Genomic_DNA"/>
</dbReference>
<dbReference type="eggNOG" id="COG2771">
    <property type="taxonomic scope" value="Bacteria"/>
</dbReference>
<dbReference type="GeneID" id="56591404"/>
<dbReference type="Proteomes" id="UP000076825">
    <property type="component" value="Chromosome 1"/>
</dbReference>
<dbReference type="AlphaFoldDB" id="A0A157SDJ7"/>
<organism evidence="2 3">
    <name type="scientific">Bordetella trematum</name>
    <dbReference type="NCBI Taxonomy" id="123899"/>
    <lineage>
        <taxon>Bacteria</taxon>
        <taxon>Pseudomonadati</taxon>
        <taxon>Pseudomonadota</taxon>
        <taxon>Betaproteobacteria</taxon>
        <taxon>Burkholderiales</taxon>
        <taxon>Alcaligenaceae</taxon>
        <taxon>Bordetella</taxon>
    </lineage>
</organism>
<dbReference type="GO" id="GO:0006355">
    <property type="term" value="P:regulation of DNA-templated transcription"/>
    <property type="evidence" value="ECO:0007669"/>
    <property type="project" value="InterPro"/>
</dbReference>
<feature type="domain" description="HTH luxR-type" evidence="1">
    <location>
        <begin position="292"/>
        <end position="349"/>
    </location>
</feature>
<dbReference type="PATRIC" id="fig|123899.6.peg.1279"/>
<reference evidence="2 3" key="1">
    <citation type="submission" date="2016-04" db="EMBL/GenBank/DDBJ databases">
        <authorList>
            <consortium name="Pathogen Informatics"/>
        </authorList>
    </citation>
    <scope>NUCLEOTIDE SEQUENCE [LARGE SCALE GENOMIC DNA]</scope>
    <source>
        <strain evidence="2 3">H044680328</strain>
    </source>
</reference>
<dbReference type="InterPro" id="IPR016032">
    <property type="entry name" value="Sig_transdc_resp-reg_C-effctor"/>
</dbReference>
<dbReference type="RefSeq" id="WP_025514306.1">
    <property type="nucleotide sequence ID" value="NZ_CP016340.1"/>
</dbReference>
<accession>A0A157SDJ7</accession>